<dbReference type="EnsemblPlants" id="Kaladp0039s0499.3.v1.1">
    <property type="protein sequence ID" value="Kaladp0039s0499.3.v1.1"/>
    <property type="gene ID" value="Kaladp0039s0499.v1.1"/>
</dbReference>
<organism evidence="1 2">
    <name type="scientific">Kalanchoe fedtschenkoi</name>
    <name type="common">Lavender scallops</name>
    <name type="synonym">South American air plant</name>
    <dbReference type="NCBI Taxonomy" id="63787"/>
    <lineage>
        <taxon>Eukaryota</taxon>
        <taxon>Viridiplantae</taxon>
        <taxon>Streptophyta</taxon>
        <taxon>Embryophyta</taxon>
        <taxon>Tracheophyta</taxon>
        <taxon>Spermatophyta</taxon>
        <taxon>Magnoliopsida</taxon>
        <taxon>eudicotyledons</taxon>
        <taxon>Gunneridae</taxon>
        <taxon>Pentapetalae</taxon>
        <taxon>Saxifragales</taxon>
        <taxon>Crassulaceae</taxon>
        <taxon>Kalanchoe</taxon>
    </lineage>
</organism>
<dbReference type="EnsemblPlants" id="Kaladp0039s0499.4.v1.1">
    <property type="protein sequence ID" value="Kaladp0039s0499.4.v1.1"/>
    <property type="gene ID" value="Kaladp0039s0499.v1.1"/>
</dbReference>
<sequence>MMNHYAIQQRNMSTVSEEMIGREAVVCPKPIRVGVLSSAVADPARTLRWNLSHQSEVSDAAAGADLLDILLLKGGRRDLEPFCTQVDLSPPFFIGSPPSRVSNPLIKDARFREEKHGSPVSQFQLSITGPSSPSSCARAGGYSRPSFGNNPVVRIEGFVSARA</sequence>
<dbReference type="PANTHER" id="PTHR33384:SF1">
    <property type="entry name" value="EXPRESSED PROTEIN"/>
    <property type="match status" value="1"/>
</dbReference>
<dbReference type="Gramene" id="Kaladp0039s0499.2.v1.1">
    <property type="protein sequence ID" value="Kaladp0039s0499.2.v1.1"/>
    <property type="gene ID" value="Kaladp0039s0499.v1.1"/>
</dbReference>
<protein>
    <submittedName>
        <fullName evidence="1">Uncharacterized protein</fullName>
    </submittedName>
</protein>
<name>A0A7N0TKY8_KALFE</name>
<evidence type="ECO:0000313" key="2">
    <source>
        <dbReference type="Proteomes" id="UP000594263"/>
    </source>
</evidence>
<dbReference type="OMA" id="SCPTVRV"/>
<keyword evidence="2" id="KW-1185">Reference proteome</keyword>
<dbReference type="PANTHER" id="PTHR33384">
    <property type="entry name" value="EXPRESSED PROTEIN"/>
    <property type="match status" value="1"/>
</dbReference>
<dbReference type="Gramene" id="Kaladp0039s0499.1.v1.1">
    <property type="protein sequence ID" value="Kaladp0039s0499.1.v1.1"/>
    <property type="gene ID" value="Kaladp0039s0499.v1.1"/>
</dbReference>
<dbReference type="Proteomes" id="UP000594263">
    <property type="component" value="Unplaced"/>
</dbReference>
<reference evidence="1" key="1">
    <citation type="submission" date="2021-01" db="UniProtKB">
        <authorList>
            <consortium name="EnsemblPlants"/>
        </authorList>
    </citation>
    <scope>IDENTIFICATION</scope>
</reference>
<proteinExistence type="predicted"/>
<dbReference type="AlphaFoldDB" id="A0A7N0TKY8"/>
<accession>A0A7N0TKY8</accession>
<dbReference type="Gramene" id="Kaladp0039s0499.4.v1.1">
    <property type="protein sequence ID" value="Kaladp0039s0499.4.v1.1"/>
    <property type="gene ID" value="Kaladp0039s0499.v1.1"/>
</dbReference>
<dbReference type="EnsemblPlants" id="Kaladp0039s0499.1.v1.1">
    <property type="protein sequence ID" value="Kaladp0039s0499.1.v1.1"/>
    <property type="gene ID" value="Kaladp0039s0499.v1.1"/>
</dbReference>
<evidence type="ECO:0000313" key="1">
    <source>
        <dbReference type="EnsemblPlants" id="Kaladp0039s0499.2.v1.1"/>
    </source>
</evidence>
<dbReference type="EnsemblPlants" id="Kaladp0039s0499.2.v1.1">
    <property type="protein sequence ID" value="Kaladp0039s0499.2.v1.1"/>
    <property type="gene ID" value="Kaladp0039s0499.v1.1"/>
</dbReference>
<dbReference type="Gramene" id="Kaladp0039s0499.3.v1.1">
    <property type="protein sequence ID" value="Kaladp0039s0499.3.v1.1"/>
    <property type="gene ID" value="Kaladp0039s0499.v1.1"/>
</dbReference>